<evidence type="ECO:0000313" key="2">
    <source>
        <dbReference type="Proteomes" id="UP000294894"/>
    </source>
</evidence>
<proteinExistence type="predicted"/>
<protein>
    <recommendedName>
        <fullName evidence="3">Lipoprotein</fullName>
    </recommendedName>
</protein>
<reference evidence="1 2" key="1">
    <citation type="submission" date="2019-03" db="EMBL/GenBank/DDBJ databases">
        <title>Three New Species of Nocardioides, Nocardioides euryhalodurans sp. nov., Nocardioides seonyuensis sp. nov. and Nocardioides eburneoflavus sp. nov., Iolated from Soil.</title>
        <authorList>
            <person name="Roh S.G."/>
            <person name="Lee C."/>
            <person name="Kim M.-K."/>
            <person name="Kim S.B."/>
        </authorList>
    </citation>
    <scope>NUCLEOTIDE SEQUENCE [LARGE SCALE GENOMIC DNA]</scope>
    <source>
        <strain evidence="1 2">MMS17-SY117</strain>
    </source>
</reference>
<gene>
    <name evidence="1" type="ORF">EXE57_09315</name>
</gene>
<dbReference type="Proteomes" id="UP000294894">
    <property type="component" value="Chromosome"/>
</dbReference>
<dbReference type="PROSITE" id="PS51257">
    <property type="entry name" value="PROKAR_LIPOPROTEIN"/>
    <property type="match status" value="1"/>
</dbReference>
<sequence length="183" mass="19111">MRGAWGWLLLGSLVVVSGCSGPAEEERPLRFDEFESSTSAGGATAYFGVPVCIEDEPASVTFTGAEAVQVTGRSDPVTFHVAWPDGPPFDRTNAGEGPLPDAYVPVEGASGEVGSCGPARALYGVLAVVLPPVAEQPVTVQDLRVTYEVADESFTQVVGVSLTRCPDGTRPAADGCRQPRSTR</sequence>
<evidence type="ECO:0008006" key="3">
    <source>
        <dbReference type="Google" id="ProtNLM"/>
    </source>
</evidence>
<accession>A0A4P7GK94</accession>
<keyword evidence="2" id="KW-1185">Reference proteome</keyword>
<name>A0A4P7GK94_9ACTN</name>
<dbReference type="KEGG" id="noy:EXE57_09315"/>
<dbReference type="EMBL" id="CP038267">
    <property type="protein sequence ID" value="QBR92460.1"/>
    <property type="molecule type" value="Genomic_DNA"/>
</dbReference>
<evidence type="ECO:0000313" key="1">
    <source>
        <dbReference type="EMBL" id="QBR92460.1"/>
    </source>
</evidence>
<dbReference type="AlphaFoldDB" id="A0A4P7GK94"/>
<organism evidence="1 2">
    <name type="scientific">Nocardioides euryhalodurans</name>
    <dbReference type="NCBI Taxonomy" id="2518370"/>
    <lineage>
        <taxon>Bacteria</taxon>
        <taxon>Bacillati</taxon>
        <taxon>Actinomycetota</taxon>
        <taxon>Actinomycetes</taxon>
        <taxon>Propionibacteriales</taxon>
        <taxon>Nocardioidaceae</taxon>
        <taxon>Nocardioides</taxon>
    </lineage>
</organism>
<dbReference type="RefSeq" id="WP_135076764.1">
    <property type="nucleotide sequence ID" value="NZ_CP038267.1"/>
</dbReference>
<dbReference type="OrthoDB" id="3518032at2"/>